<sequence>MKKSRCNSTLIFGVLFLLLQILSILLTQYNISNPLTLSILYVFFIVSLVFTLIMIVIITKEMLRDFKKLISDIFSQKKEK</sequence>
<evidence type="ECO:0000256" key="1">
    <source>
        <dbReference type="SAM" id="Phobius"/>
    </source>
</evidence>
<dbReference type="EMBL" id="LEQJ01000018">
    <property type="protein sequence ID" value="RBS27483.1"/>
    <property type="molecule type" value="Genomic_DNA"/>
</dbReference>
<comment type="caution">
    <text evidence="2">The sequence shown here is derived from an EMBL/GenBank/DDBJ whole genome shotgun (WGS) entry which is preliminary data.</text>
</comment>
<keyword evidence="1" id="KW-1133">Transmembrane helix</keyword>
<keyword evidence="1" id="KW-0472">Membrane</keyword>
<protein>
    <submittedName>
        <fullName evidence="2">Uncharacterized protein</fullName>
    </submittedName>
</protein>
<accession>A0A2A7T1V4</accession>
<proteinExistence type="predicted"/>
<gene>
    <name evidence="2" type="ORF">EB12_02521</name>
</gene>
<dbReference type="Proteomes" id="UP000253144">
    <property type="component" value="Unassembled WGS sequence"/>
</dbReference>
<keyword evidence="1" id="KW-0812">Transmembrane</keyword>
<evidence type="ECO:0000313" key="3">
    <source>
        <dbReference type="Proteomes" id="UP000253144"/>
    </source>
</evidence>
<dbReference type="AlphaFoldDB" id="A0A2A7T1V4"/>
<organism evidence="2 3">
    <name type="scientific">Enterococcus faecium</name>
    <name type="common">Streptococcus faecium</name>
    <dbReference type="NCBI Taxonomy" id="1352"/>
    <lineage>
        <taxon>Bacteria</taxon>
        <taxon>Bacillati</taxon>
        <taxon>Bacillota</taxon>
        <taxon>Bacilli</taxon>
        <taxon>Lactobacillales</taxon>
        <taxon>Enterococcaceae</taxon>
        <taxon>Enterococcus</taxon>
    </lineage>
</organism>
<name>A0A2A7T1V4_ENTFC</name>
<reference evidence="2 3" key="1">
    <citation type="submission" date="2015-06" db="EMBL/GenBank/DDBJ databases">
        <title>The Genome Sequence of Enterococcus faecium 131EA1.</title>
        <authorList>
            <consortium name="The Broad Institute Genomics Platform"/>
            <consortium name="The Broad Institute Genome Sequencing Center for Infectious Disease"/>
            <person name="Earl A.M."/>
            <person name="Van Tyne D."/>
            <person name="Lebreton F."/>
            <person name="Saavedra J.T."/>
            <person name="Gilmore M.S."/>
            <person name="Manson Mcguire A."/>
            <person name="Clock S."/>
            <person name="Crupain M."/>
            <person name="Rangan U."/>
            <person name="Young S."/>
            <person name="Abouelleil A."/>
            <person name="Cao P."/>
            <person name="Chapman S.B."/>
            <person name="Griggs A."/>
            <person name="Priest M."/>
            <person name="Shea T."/>
            <person name="Wortman J."/>
            <person name="Nusbaum C."/>
            <person name="Birren B."/>
        </authorList>
    </citation>
    <scope>NUCLEOTIDE SEQUENCE [LARGE SCALE GENOMIC DNA]</scope>
    <source>
        <strain evidence="2 3">131EA1</strain>
    </source>
</reference>
<feature type="transmembrane region" description="Helical" evidence="1">
    <location>
        <begin position="39"/>
        <end position="58"/>
    </location>
</feature>
<evidence type="ECO:0000313" key="2">
    <source>
        <dbReference type="EMBL" id="RBS27483.1"/>
    </source>
</evidence>